<dbReference type="InterPro" id="IPR002073">
    <property type="entry name" value="PDEase_catalytic_dom"/>
</dbReference>
<dbReference type="PANTHER" id="PTHR11347">
    <property type="entry name" value="CYCLIC NUCLEOTIDE PHOSPHODIESTERASE"/>
    <property type="match status" value="1"/>
</dbReference>
<protein>
    <recommendedName>
        <fullName evidence="7">GST C-terminal domain-containing protein</fullName>
    </recommendedName>
</protein>
<dbReference type="Pfam" id="PF00233">
    <property type="entry name" value="PDEase_I"/>
    <property type="match status" value="1"/>
</dbReference>
<organism evidence="5 6">
    <name type="scientific">Tetraparma gracilis</name>
    <dbReference type="NCBI Taxonomy" id="2962635"/>
    <lineage>
        <taxon>Eukaryota</taxon>
        <taxon>Sar</taxon>
        <taxon>Stramenopiles</taxon>
        <taxon>Ochrophyta</taxon>
        <taxon>Bolidophyceae</taxon>
        <taxon>Parmales</taxon>
        <taxon>Triparmaceae</taxon>
        <taxon>Tetraparma</taxon>
    </lineage>
</organism>
<evidence type="ECO:0000259" key="3">
    <source>
        <dbReference type="PROSITE" id="PS50405"/>
    </source>
</evidence>
<dbReference type="Gene3D" id="1.20.1050.10">
    <property type="match status" value="1"/>
</dbReference>
<feature type="domain" description="PDEase" evidence="4">
    <location>
        <begin position="451"/>
        <end position="635"/>
    </location>
</feature>
<keyword evidence="2" id="KW-0378">Hydrolase</keyword>
<evidence type="ECO:0000259" key="4">
    <source>
        <dbReference type="PROSITE" id="PS51845"/>
    </source>
</evidence>
<evidence type="ECO:0000256" key="2">
    <source>
        <dbReference type="ARBA" id="ARBA00022801"/>
    </source>
</evidence>
<reference evidence="5 6" key="1">
    <citation type="journal article" date="2023" name="Commun. Biol.">
        <title>Genome analysis of Parmales, the sister group of diatoms, reveals the evolutionary specialization of diatoms from phago-mixotrophs to photoautotrophs.</title>
        <authorList>
            <person name="Ban H."/>
            <person name="Sato S."/>
            <person name="Yoshikawa S."/>
            <person name="Yamada K."/>
            <person name="Nakamura Y."/>
            <person name="Ichinomiya M."/>
            <person name="Sato N."/>
            <person name="Blanc-Mathieu R."/>
            <person name="Endo H."/>
            <person name="Kuwata A."/>
            <person name="Ogata H."/>
        </authorList>
    </citation>
    <scope>NUCLEOTIDE SEQUENCE [LARGE SCALE GENOMIC DNA]</scope>
</reference>
<proteinExistence type="predicted"/>
<evidence type="ECO:0000313" key="5">
    <source>
        <dbReference type="EMBL" id="GMI39281.1"/>
    </source>
</evidence>
<dbReference type="InterPro" id="IPR036971">
    <property type="entry name" value="PDEase_catalytic_dom_sf"/>
</dbReference>
<dbReference type="EMBL" id="BRYB01002077">
    <property type="protein sequence ID" value="GMI39281.1"/>
    <property type="molecule type" value="Genomic_DNA"/>
</dbReference>
<evidence type="ECO:0000256" key="1">
    <source>
        <dbReference type="ARBA" id="ARBA00022723"/>
    </source>
</evidence>
<evidence type="ECO:0000313" key="6">
    <source>
        <dbReference type="Proteomes" id="UP001165060"/>
    </source>
</evidence>
<evidence type="ECO:0008006" key="7">
    <source>
        <dbReference type="Google" id="ProtNLM"/>
    </source>
</evidence>
<keyword evidence="6" id="KW-1185">Reference proteome</keyword>
<dbReference type="Gene3D" id="1.10.1300.10">
    <property type="entry name" value="3'5'-cyclic nucleotide phosphodiesterase, catalytic domain"/>
    <property type="match status" value="1"/>
</dbReference>
<dbReference type="SUPFAM" id="SSF109604">
    <property type="entry name" value="HD-domain/PDEase-like"/>
    <property type="match status" value="1"/>
</dbReference>
<gene>
    <name evidence="5" type="ORF">TeGR_g962</name>
</gene>
<dbReference type="InterPro" id="IPR036282">
    <property type="entry name" value="Glutathione-S-Trfase_C_sf"/>
</dbReference>
<name>A0ABQ6N4H7_9STRA</name>
<feature type="domain" description="GST C-terminal" evidence="3">
    <location>
        <begin position="135"/>
        <end position="271"/>
    </location>
</feature>
<dbReference type="Proteomes" id="UP001165060">
    <property type="component" value="Unassembled WGS sequence"/>
</dbReference>
<keyword evidence="1" id="KW-0479">Metal-binding</keyword>
<accession>A0ABQ6N4H7</accession>
<dbReference type="InterPro" id="IPR010987">
    <property type="entry name" value="Glutathione-S-Trfase_C-like"/>
</dbReference>
<dbReference type="PROSITE" id="PS51845">
    <property type="entry name" value="PDEASE_I_2"/>
    <property type="match status" value="1"/>
</dbReference>
<sequence length="639" mass="70716">MSSLLTASYTVLHAEGHPLLLLCASLMKGMGLDFTEEYIQVKDINLGANVRYCAESLACAPFLVVTPADPKEPPFTIGNVVQIISFLQSLRSHPDYELTPEMLLNGACVFDEANDAGENAKGMQKFCEAYELNNLVALMFTAKMSVTFAVGQAFPHLFGNTARCFVSMAHIGKADEDVGKEFFAKANEKVESLFAACETILSESPNVTIMNTPYPTAVDFLWFWALAMQVRMGRDLDKQPSLKRWYVKIMEVPSIDAVWPKHWDREKKTGKNEGTFTTKSGEVKTFVAPAGNFASAIQNWNEDRGARGGRDMNTPLQETVSILKEMLIKSQGGKDALDLSERVGHLEKALGLLSDARNVNVVSVDDVLRLAHGDDSDNSDVEDDMEFLKGHAERHRRGSVLPGAKKLFVGRNALGRTSSISLSTDRFDPGDMEKLGRDGCMEKWNFGRLEYNDMSVQEAMHAAKAAGVIRDEEGCNIFELCSKSTKHELRHTMIDIILGTDLVNQFSHVANFRAKTASGGMEVADKILGIMLCADIGHGAKPFDIHSDWSERVAQEFHAQGDLEREAGGAVSAMCDRNEDQLAYCKSQCGFLKFLVAPLFTVMGEQWKDNEALGGVLERNIVENVEAWEVKLGRTRRTR</sequence>
<dbReference type="SUPFAM" id="SSF47616">
    <property type="entry name" value="GST C-terminal domain-like"/>
    <property type="match status" value="1"/>
</dbReference>
<comment type="caution">
    <text evidence="5">The sequence shown here is derived from an EMBL/GenBank/DDBJ whole genome shotgun (WGS) entry which is preliminary data.</text>
</comment>
<dbReference type="PROSITE" id="PS50405">
    <property type="entry name" value="GST_CTER"/>
    <property type="match status" value="1"/>
</dbReference>